<reference evidence="1" key="1">
    <citation type="journal article" date="2014" name="Front. Microbiol.">
        <title>High frequency of phylogenetically diverse reductive dehalogenase-homologous genes in deep subseafloor sedimentary metagenomes.</title>
        <authorList>
            <person name="Kawai M."/>
            <person name="Futagami T."/>
            <person name="Toyoda A."/>
            <person name="Takaki Y."/>
            <person name="Nishi S."/>
            <person name="Hori S."/>
            <person name="Arai W."/>
            <person name="Tsubouchi T."/>
            <person name="Morono Y."/>
            <person name="Uchiyama I."/>
            <person name="Ito T."/>
            <person name="Fujiyama A."/>
            <person name="Inagaki F."/>
            <person name="Takami H."/>
        </authorList>
    </citation>
    <scope>NUCLEOTIDE SEQUENCE</scope>
    <source>
        <strain evidence="1">Expedition CK06-06</strain>
    </source>
</reference>
<organism evidence="1">
    <name type="scientific">marine sediment metagenome</name>
    <dbReference type="NCBI Taxonomy" id="412755"/>
    <lineage>
        <taxon>unclassified sequences</taxon>
        <taxon>metagenomes</taxon>
        <taxon>ecological metagenomes</taxon>
    </lineage>
</organism>
<proteinExistence type="predicted"/>
<sequence length="320" mass="37177">MFMNAKVITTAPTGDQVKLLLWTEIGKIHRTSKMELIGECLTTFLKDPKRKEHFAHGFSTDRPQRAEGWHAPQILFILDEAKGIDQWMWDSMRGALVSGFVRVLAISTTDGVQAGEKFHKIFTDKRQGKRWNLIHIDVFDLPDFTGELLQTRDFDTGKIIKKKFKDLGIQLSDKIWEKECREDWLEDGVLYLTKVRGEIHDETPDSIIKLSQTTRMFDNAKNPKFNNVNAAEQVGVDVGWMGDDFTVFYGRRGVKVYKKKRLKKMHHFQQADELEIFVDFKKLKREVKIKIDVTGVGTGLYDEMLRRGYKNLYPINFNQV</sequence>
<dbReference type="EMBL" id="BARU01009002">
    <property type="protein sequence ID" value="GAH46636.1"/>
    <property type="molecule type" value="Genomic_DNA"/>
</dbReference>
<evidence type="ECO:0008006" key="2">
    <source>
        <dbReference type="Google" id="ProtNLM"/>
    </source>
</evidence>
<accession>X1FLT2</accession>
<gene>
    <name evidence="1" type="ORF">S03H2_17447</name>
</gene>
<name>X1FLT2_9ZZZZ</name>
<dbReference type="Gene3D" id="3.40.50.300">
    <property type="entry name" value="P-loop containing nucleotide triphosphate hydrolases"/>
    <property type="match status" value="1"/>
</dbReference>
<dbReference type="AlphaFoldDB" id="X1FLT2"/>
<dbReference type="InterPro" id="IPR027417">
    <property type="entry name" value="P-loop_NTPase"/>
</dbReference>
<comment type="caution">
    <text evidence="1">The sequence shown here is derived from an EMBL/GenBank/DDBJ whole genome shotgun (WGS) entry which is preliminary data.</text>
</comment>
<dbReference type="Gene3D" id="3.30.420.240">
    <property type="match status" value="1"/>
</dbReference>
<feature type="non-terminal residue" evidence="1">
    <location>
        <position position="320"/>
    </location>
</feature>
<protein>
    <recommendedName>
        <fullName evidence="2">Phage terminase large subunit N-terminal domain-containing protein</fullName>
    </recommendedName>
</protein>
<evidence type="ECO:0000313" key="1">
    <source>
        <dbReference type="EMBL" id="GAH46636.1"/>
    </source>
</evidence>